<comment type="similarity">
    <text evidence="1">Belongs to the CsoR family.</text>
</comment>
<comment type="caution">
    <text evidence="3">The sequence shown here is derived from an EMBL/GenBank/DDBJ whole genome shotgun (WGS) entry which is preliminary data.</text>
</comment>
<dbReference type="CDD" id="cd10148">
    <property type="entry name" value="CsoR-like_DUF156"/>
    <property type="match status" value="1"/>
</dbReference>
<reference evidence="3 4" key="1">
    <citation type="submission" date="2020-10" db="EMBL/GenBank/DDBJ databases">
        <title>Sequencing the genomes of 1000 actinobacteria strains.</title>
        <authorList>
            <person name="Klenk H.-P."/>
        </authorList>
    </citation>
    <scope>NUCLEOTIDE SEQUENCE [LARGE SCALE GENOMIC DNA]</scope>
    <source>
        <strain evidence="3 4">DSM 46661</strain>
    </source>
</reference>
<dbReference type="EMBL" id="JADBEJ010000004">
    <property type="protein sequence ID" value="MBE1575415.1"/>
    <property type="molecule type" value="Genomic_DNA"/>
</dbReference>
<dbReference type="Pfam" id="PF02583">
    <property type="entry name" value="Trns_repr_metal"/>
    <property type="match status" value="1"/>
</dbReference>
<keyword evidence="3" id="KW-0238">DNA-binding</keyword>
<evidence type="ECO:0000256" key="1">
    <source>
        <dbReference type="ARBA" id="ARBA00005428"/>
    </source>
</evidence>
<sequence length="93" mass="10402">MADHGDDKERHLKRLRRVEGQIRGLQKMIEEDKYCIDVLTQVSAATRALQSFSLELLERHMAGCVVEAAAKGGPEADKKIREASEAIARLVRS</sequence>
<dbReference type="InterPro" id="IPR003735">
    <property type="entry name" value="Metal_Tscrpt_repr"/>
</dbReference>
<keyword evidence="2" id="KW-0186">Copper</keyword>
<gene>
    <name evidence="3" type="ORF">H4W30_002462</name>
</gene>
<evidence type="ECO:0000313" key="3">
    <source>
        <dbReference type="EMBL" id="MBE1575415.1"/>
    </source>
</evidence>
<name>A0ABR9L4H3_9PSEU</name>
<evidence type="ECO:0000313" key="4">
    <source>
        <dbReference type="Proteomes" id="UP000656548"/>
    </source>
</evidence>
<dbReference type="PANTHER" id="PTHR33677">
    <property type="entry name" value="TRANSCRIPTIONAL REPRESSOR FRMR-RELATED"/>
    <property type="match status" value="1"/>
</dbReference>
<dbReference type="InterPro" id="IPR038390">
    <property type="entry name" value="Metal_Tscrpt_repr_sf"/>
</dbReference>
<accession>A0ABR9L4H3</accession>
<keyword evidence="4" id="KW-1185">Reference proteome</keyword>
<evidence type="ECO:0000256" key="2">
    <source>
        <dbReference type="ARBA" id="ARBA00023008"/>
    </source>
</evidence>
<organism evidence="3 4">
    <name type="scientific">Amycolatopsis roodepoortensis</name>
    <dbReference type="NCBI Taxonomy" id="700274"/>
    <lineage>
        <taxon>Bacteria</taxon>
        <taxon>Bacillati</taxon>
        <taxon>Actinomycetota</taxon>
        <taxon>Actinomycetes</taxon>
        <taxon>Pseudonocardiales</taxon>
        <taxon>Pseudonocardiaceae</taxon>
        <taxon>Amycolatopsis</taxon>
    </lineage>
</organism>
<dbReference type="Gene3D" id="1.20.58.1000">
    <property type="entry name" value="Metal-sensitive repressor, helix protomer"/>
    <property type="match status" value="1"/>
</dbReference>
<protein>
    <submittedName>
        <fullName evidence="3">DNA-binding FrmR family transcriptional regulator</fullName>
    </submittedName>
</protein>
<dbReference type="GO" id="GO:0003677">
    <property type="term" value="F:DNA binding"/>
    <property type="evidence" value="ECO:0007669"/>
    <property type="project" value="UniProtKB-KW"/>
</dbReference>
<dbReference type="PANTHER" id="PTHR33677:SF3">
    <property type="entry name" value="COPPER-SENSING TRANSCRIPTIONAL REPRESSOR RICR"/>
    <property type="match status" value="1"/>
</dbReference>
<dbReference type="RefSeq" id="WP_192742936.1">
    <property type="nucleotide sequence ID" value="NZ_JADBEJ010000004.1"/>
</dbReference>
<proteinExistence type="inferred from homology"/>
<dbReference type="Proteomes" id="UP000656548">
    <property type="component" value="Unassembled WGS sequence"/>
</dbReference>